<reference evidence="2 3" key="1">
    <citation type="journal article" date="2015" name="Microbiome">
        <title>Genomic resolution of linkages in carbon, nitrogen, and sulfur cycling among widespread estuary sediment bacteria.</title>
        <authorList>
            <person name="Baker B.J."/>
            <person name="Lazar C.S."/>
            <person name="Teske A.P."/>
            <person name="Dick G.J."/>
        </authorList>
    </citation>
    <scope>NUCLEOTIDE SEQUENCE [LARGE SCALE GENOMIC DNA]</scope>
    <source>
        <strain evidence="2">SM23_60</strain>
    </source>
</reference>
<dbReference type="Gene3D" id="3.40.1390.20">
    <property type="entry name" value="HprK N-terminal domain-like"/>
    <property type="match status" value="1"/>
</dbReference>
<sequence>MKGKNKKLSELVKDLQLKVLCGEEQLGTSVAGGYVSDLLSDVMAHTKKGDLWITLQGHPNIVAVAVLKELSGIVLINKRQPDAETLDKAKAEHVAIMTSELPAFELVGRLYQSGVSASAC</sequence>
<evidence type="ECO:0000313" key="3">
    <source>
        <dbReference type="Proteomes" id="UP000051096"/>
    </source>
</evidence>
<dbReference type="SUPFAM" id="SSF75138">
    <property type="entry name" value="HprK N-terminal domain-like"/>
    <property type="match status" value="1"/>
</dbReference>
<evidence type="ECO:0000313" key="2">
    <source>
        <dbReference type="EMBL" id="KPK71847.1"/>
    </source>
</evidence>
<dbReference type="AlphaFoldDB" id="A0A0S8GFQ3"/>
<proteinExistence type="predicted"/>
<dbReference type="Proteomes" id="UP000051096">
    <property type="component" value="Unassembled WGS sequence"/>
</dbReference>
<accession>A0A0S8GFQ3</accession>
<comment type="caution">
    <text evidence="2">The sequence shown here is derived from an EMBL/GenBank/DDBJ whole genome shotgun (WGS) entry which is preliminary data.</text>
</comment>
<gene>
    <name evidence="2" type="ORF">AMJ87_06420</name>
</gene>
<dbReference type="InterPro" id="IPR028979">
    <property type="entry name" value="Ser_kin/Pase_Hpr-like_N_sf"/>
</dbReference>
<dbReference type="Pfam" id="PF07085">
    <property type="entry name" value="DRTGG"/>
    <property type="match status" value="1"/>
</dbReference>
<dbReference type="EMBL" id="LJUO01000051">
    <property type="protein sequence ID" value="KPK71847.1"/>
    <property type="molecule type" value="Genomic_DNA"/>
</dbReference>
<feature type="domain" description="DRTGG" evidence="1">
    <location>
        <begin position="10"/>
        <end position="112"/>
    </location>
</feature>
<name>A0A0S8GFQ3_UNCW3</name>
<protein>
    <recommendedName>
        <fullName evidence="1">DRTGG domain-containing protein</fullName>
    </recommendedName>
</protein>
<organism evidence="2 3">
    <name type="scientific">candidate division WOR_3 bacterium SM23_60</name>
    <dbReference type="NCBI Taxonomy" id="1703780"/>
    <lineage>
        <taxon>Bacteria</taxon>
        <taxon>Bacteria division WOR-3</taxon>
    </lineage>
</organism>
<evidence type="ECO:0000259" key="1">
    <source>
        <dbReference type="Pfam" id="PF07085"/>
    </source>
</evidence>
<dbReference type="InterPro" id="IPR010766">
    <property type="entry name" value="DRTGG"/>
</dbReference>